<keyword evidence="2 10" id="KW-0479">Metal-binding</keyword>
<dbReference type="GO" id="GO:0031683">
    <property type="term" value="F:G-protein beta/gamma-subunit complex binding"/>
    <property type="evidence" value="ECO:0007669"/>
    <property type="project" value="InterPro"/>
</dbReference>
<keyword evidence="7" id="KW-0807">Transducer</keyword>
<dbReference type="SUPFAM" id="SSF52540">
    <property type="entry name" value="P-loop containing nucleoside triphosphate hydrolases"/>
    <property type="match status" value="1"/>
</dbReference>
<feature type="binding site" evidence="9">
    <location>
        <position position="323"/>
    </location>
    <ligand>
        <name>GTP</name>
        <dbReference type="ChEBI" id="CHEBI:37565"/>
    </ligand>
</feature>
<dbReference type="GO" id="GO:0005737">
    <property type="term" value="C:cytoplasm"/>
    <property type="evidence" value="ECO:0007669"/>
    <property type="project" value="TreeGrafter"/>
</dbReference>
<dbReference type="GO" id="GO:0003924">
    <property type="term" value="F:GTPase activity"/>
    <property type="evidence" value="ECO:0007669"/>
    <property type="project" value="InterPro"/>
</dbReference>
<feature type="binding site" evidence="9">
    <location>
        <begin position="44"/>
        <end position="49"/>
    </location>
    <ligand>
        <name>GTP</name>
        <dbReference type="ChEBI" id="CHEBI:37565"/>
    </ligand>
</feature>
<dbReference type="PANTHER" id="PTHR10218:SF302">
    <property type="entry name" value="GUANINE NUCLEOTIDE-BINDING PROTEIN ALPHA-5 SUBUNIT"/>
    <property type="match status" value="1"/>
</dbReference>
<evidence type="ECO:0000313" key="11">
    <source>
        <dbReference type="EMBL" id="KAJ3427181.1"/>
    </source>
</evidence>
<dbReference type="GO" id="GO:0007188">
    <property type="term" value="P:adenylate cyclase-modulating G protein-coupled receptor signaling pathway"/>
    <property type="evidence" value="ECO:0007669"/>
    <property type="project" value="InterPro"/>
</dbReference>
<dbReference type="SUPFAM" id="SSF47895">
    <property type="entry name" value="Transducin (alpha subunit), insertion domain"/>
    <property type="match status" value="1"/>
</dbReference>
<name>A0AAV7YF18_9EUKA</name>
<evidence type="ECO:0000256" key="3">
    <source>
        <dbReference type="ARBA" id="ARBA00022741"/>
    </source>
</evidence>
<feature type="binding site" evidence="9">
    <location>
        <begin position="268"/>
        <end position="271"/>
    </location>
    <ligand>
        <name>GTP</name>
        <dbReference type="ChEBI" id="CHEBI:37565"/>
    </ligand>
</feature>
<evidence type="ECO:0000256" key="8">
    <source>
        <dbReference type="ARBA" id="ARBA00023288"/>
    </source>
</evidence>
<keyword evidence="1" id="KW-0519">Myristate</keyword>
<evidence type="ECO:0000256" key="2">
    <source>
        <dbReference type="ARBA" id="ARBA00022723"/>
    </source>
</evidence>
<protein>
    <submittedName>
        <fullName evidence="11">Guanine nucleotide-binding protein g(O) subunit alpha</fullName>
    </submittedName>
</protein>
<organism evidence="11 12">
    <name type="scientific">Anaeramoeba flamelloides</name>
    <dbReference type="NCBI Taxonomy" id="1746091"/>
    <lineage>
        <taxon>Eukaryota</taxon>
        <taxon>Metamonada</taxon>
        <taxon>Anaeramoebidae</taxon>
        <taxon>Anaeramoeba</taxon>
    </lineage>
</organism>
<accession>A0AAV7YF18</accession>
<dbReference type="GO" id="GO:0005525">
    <property type="term" value="F:GTP binding"/>
    <property type="evidence" value="ECO:0007669"/>
    <property type="project" value="UniProtKB-KW"/>
</dbReference>
<dbReference type="GO" id="GO:0005834">
    <property type="term" value="C:heterotrimeric G-protein complex"/>
    <property type="evidence" value="ECO:0007669"/>
    <property type="project" value="TreeGrafter"/>
</dbReference>
<feature type="binding site" evidence="9">
    <location>
        <begin position="174"/>
        <end position="180"/>
    </location>
    <ligand>
        <name>GTP</name>
        <dbReference type="ChEBI" id="CHEBI:37565"/>
    </ligand>
</feature>
<evidence type="ECO:0000256" key="7">
    <source>
        <dbReference type="ARBA" id="ARBA00023224"/>
    </source>
</evidence>
<dbReference type="FunFam" id="3.40.50.300:FF:003800">
    <property type="entry name" value="Guanine nucleotide-binding protein G(k) subunit alpha"/>
    <property type="match status" value="1"/>
</dbReference>
<dbReference type="GO" id="GO:0046872">
    <property type="term" value="F:metal ion binding"/>
    <property type="evidence" value="ECO:0007669"/>
    <property type="project" value="UniProtKB-KW"/>
</dbReference>
<dbReference type="GO" id="GO:0001664">
    <property type="term" value="F:G protein-coupled receptor binding"/>
    <property type="evidence" value="ECO:0007669"/>
    <property type="project" value="TreeGrafter"/>
</dbReference>
<dbReference type="Gene3D" id="1.10.400.10">
    <property type="entry name" value="GI Alpha 1, domain 2-like"/>
    <property type="match status" value="1"/>
</dbReference>
<feature type="binding site" evidence="10">
    <location>
        <position position="180"/>
    </location>
    <ligand>
        <name>Mg(2+)</name>
        <dbReference type="ChEBI" id="CHEBI:18420"/>
    </ligand>
</feature>
<dbReference type="InterPro" id="IPR027417">
    <property type="entry name" value="P-loop_NTPase"/>
</dbReference>
<feature type="binding site" evidence="9">
    <location>
        <begin position="199"/>
        <end position="203"/>
    </location>
    <ligand>
        <name>GTP</name>
        <dbReference type="ChEBI" id="CHEBI:37565"/>
    </ligand>
</feature>
<evidence type="ECO:0000256" key="10">
    <source>
        <dbReference type="PIRSR" id="PIRSR601019-2"/>
    </source>
</evidence>
<keyword evidence="3 9" id="KW-0547">Nucleotide-binding</keyword>
<dbReference type="CDD" id="cd00066">
    <property type="entry name" value="G-alpha"/>
    <property type="match status" value="1"/>
</dbReference>
<dbReference type="SMART" id="SM00275">
    <property type="entry name" value="G_alpha"/>
    <property type="match status" value="1"/>
</dbReference>
<dbReference type="AlphaFoldDB" id="A0AAV7YF18"/>
<dbReference type="EMBL" id="JANTQA010000063">
    <property type="protein sequence ID" value="KAJ3427181.1"/>
    <property type="molecule type" value="Genomic_DNA"/>
</dbReference>
<keyword evidence="8" id="KW-0449">Lipoprotein</keyword>
<dbReference type="PRINTS" id="PR00318">
    <property type="entry name" value="GPROTEINA"/>
</dbReference>
<evidence type="ECO:0000256" key="6">
    <source>
        <dbReference type="ARBA" id="ARBA00023139"/>
    </source>
</evidence>
<sequence length="351" mass="41113">MGCFQSKSSQELEMQREMMIEQMIVEDHNKSENEFKILLLGPGESGKSTIFQQTQIIHKKMFQKSADRLEFRSVILTNTIASLQSLIKAAEYFDIMLDKNLRKEIKTVKLFSFASMFIPLGFAKMINKIWKDPGIQNVYELRNNFHLLDCAKTFLDDIDRIFDPKYIPTRQDILNCRTRTTGIKEEHFTYGSLNFTITDVGGQRNERRKWMHCFQDVTLLIFVASLSGYNEVLFEDRNVRKINEALLLFDEICNSRWFIDTSIILFLNKIDLFEEKMKHADLNVCFKGYNGGCNFENGLKFIQNEFEKLYKKDNPIFTHTTCAIDTENIKHIFEVIKNIVISNHSKDMGFM</sequence>
<dbReference type="PROSITE" id="PS51882">
    <property type="entry name" value="G_ALPHA"/>
    <property type="match status" value="1"/>
</dbReference>
<dbReference type="Pfam" id="PF00503">
    <property type="entry name" value="G-alpha"/>
    <property type="match status" value="1"/>
</dbReference>
<dbReference type="Proteomes" id="UP001146793">
    <property type="component" value="Unassembled WGS sequence"/>
</dbReference>
<comment type="caution">
    <text evidence="11">The sequence shown here is derived from an EMBL/GenBank/DDBJ whole genome shotgun (WGS) entry which is preliminary data.</text>
</comment>
<reference evidence="11" key="1">
    <citation type="submission" date="2022-08" db="EMBL/GenBank/DDBJ databases">
        <title>Novel sulphate-reducing endosymbionts in the free-living metamonad Anaeramoeba.</title>
        <authorList>
            <person name="Jerlstrom-Hultqvist J."/>
            <person name="Cepicka I."/>
            <person name="Gallot-Lavallee L."/>
            <person name="Salas-Leiva D."/>
            <person name="Curtis B.A."/>
            <person name="Zahonova K."/>
            <person name="Pipaliya S."/>
            <person name="Dacks J."/>
            <person name="Roger A.J."/>
        </authorList>
    </citation>
    <scope>NUCLEOTIDE SEQUENCE</scope>
    <source>
        <strain evidence="11">Busselton2</strain>
    </source>
</reference>
<evidence type="ECO:0000313" key="12">
    <source>
        <dbReference type="Proteomes" id="UP001146793"/>
    </source>
</evidence>
<keyword evidence="4 10" id="KW-0460">Magnesium</keyword>
<dbReference type="Gene3D" id="3.40.50.300">
    <property type="entry name" value="P-loop containing nucleotide triphosphate hydrolases"/>
    <property type="match status" value="1"/>
</dbReference>
<dbReference type="InterPro" id="IPR001019">
    <property type="entry name" value="Gprotein_alpha_su"/>
</dbReference>
<dbReference type="PRINTS" id="PR00441">
    <property type="entry name" value="GPROTEINAI"/>
</dbReference>
<dbReference type="PANTHER" id="PTHR10218">
    <property type="entry name" value="GTP-BINDING PROTEIN ALPHA SUBUNIT"/>
    <property type="match status" value="1"/>
</dbReference>
<dbReference type="InterPro" id="IPR001408">
    <property type="entry name" value="Gprotein_alpha_I"/>
</dbReference>
<evidence type="ECO:0000256" key="5">
    <source>
        <dbReference type="ARBA" id="ARBA00023134"/>
    </source>
</evidence>
<gene>
    <name evidence="11" type="ORF">M0812_26761</name>
</gene>
<evidence type="ECO:0000256" key="9">
    <source>
        <dbReference type="PIRSR" id="PIRSR601019-1"/>
    </source>
</evidence>
<dbReference type="InterPro" id="IPR011025">
    <property type="entry name" value="GproteinA_insert"/>
</dbReference>
<proteinExistence type="predicted"/>
<evidence type="ECO:0000256" key="4">
    <source>
        <dbReference type="ARBA" id="ARBA00022842"/>
    </source>
</evidence>
<evidence type="ECO:0000256" key="1">
    <source>
        <dbReference type="ARBA" id="ARBA00022707"/>
    </source>
</evidence>
<keyword evidence="6" id="KW-0564">Palmitate</keyword>
<feature type="binding site" evidence="10">
    <location>
        <position position="48"/>
    </location>
    <ligand>
        <name>Mg(2+)</name>
        <dbReference type="ChEBI" id="CHEBI:18420"/>
    </ligand>
</feature>
<keyword evidence="5 9" id="KW-0342">GTP-binding</keyword>